<dbReference type="OrthoDB" id="7870801at2"/>
<dbReference type="RefSeq" id="WP_132313628.1">
    <property type="nucleotide sequence ID" value="NZ_SMAR01000033.1"/>
</dbReference>
<proteinExistence type="predicted"/>
<gene>
    <name evidence="2" type="ORF">EDC90_10334</name>
</gene>
<evidence type="ECO:0000313" key="2">
    <source>
        <dbReference type="EMBL" id="TCT34611.1"/>
    </source>
</evidence>
<evidence type="ECO:0000256" key="1">
    <source>
        <dbReference type="SAM" id="SignalP"/>
    </source>
</evidence>
<keyword evidence="3" id="KW-1185">Reference proteome</keyword>
<dbReference type="EMBL" id="SMAR01000033">
    <property type="protein sequence ID" value="TCT34611.1"/>
    <property type="molecule type" value="Genomic_DNA"/>
</dbReference>
<feature type="chain" id="PRO_5020542411" evidence="1">
    <location>
        <begin position="22"/>
        <end position="116"/>
    </location>
</feature>
<dbReference type="AlphaFoldDB" id="A0A4R3NIR2"/>
<reference evidence="2 3" key="1">
    <citation type="submission" date="2019-03" db="EMBL/GenBank/DDBJ databases">
        <title>Freshwater and sediment microbial communities from various areas in North America, analyzing microbe dynamics in response to fracking.</title>
        <authorList>
            <person name="Lamendella R."/>
        </authorList>
    </citation>
    <scope>NUCLEOTIDE SEQUENCE [LARGE SCALE GENOMIC DNA]</scope>
    <source>
        <strain evidence="2 3">175.2</strain>
    </source>
</reference>
<evidence type="ECO:0000313" key="3">
    <source>
        <dbReference type="Proteomes" id="UP000295097"/>
    </source>
</evidence>
<protein>
    <submittedName>
        <fullName evidence="2">Uncharacterized protein</fullName>
    </submittedName>
</protein>
<name>A0A4R3NIR2_9HYPH</name>
<sequence>MMKLLIASTVIAAASAIPANAIERYNIQDLTCNQVHAILNQQGAAILRYPAPNGSGRTLYDRYVRDPVVCVGQGDHAIERTVPVRDTKACPTFSCKPGPKECDDDDFGMLFCNSWN</sequence>
<comment type="caution">
    <text evidence="2">The sequence shown here is derived from an EMBL/GenBank/DDBJ whole genome shotgun (WGS) entry which is preliminary data.</text>
</comment>
<feature type="signal peptide" evidence="1">
    <location>
        <begin position="1"/>
        <end position="21"/>
    </location>
</feature>
<keyword evidence="1" id="KW-0732">Signal</keyword>
<organism evidence="2 3">
    <name type="scientific">Martelella mediterranea</name>
    <dbReference type="NCBI Taxonomy" id="293089"/>
    <lineage>
        <taxon>Bacteria</taxon>
        <taxon>Pseudomonadati</taxon>
        <taxon>Pseudomonadota</taxon>
        <taxon>Alphaproteobacteria</taxon>
        <taxon>Hyphomicrobiales</taxon>
        <taxon>Aurantimonadaceae</taxon>
        <taxon>Martelella</taxon>
    </lineage>
</organism>
<dbReference type="Proteomes" id="UP000295097">
    <property type="component" value="Unassembled WGS sequence"/>
</dbReference>
<accession>A0A4R3NIR2</accession>